<dbReference type="PROSITE" id="PS50082">
    <property type="entry name" value="WD_REPEATS_2"/>
    <property type="match status" value="1"/>
</dbReference>
<comment type="subcellular location">
    <subcellularLocation>
        <location evidence="7">Cytoplasm</location>
        <location evidence="7">Cytoskeleton</location>
        <location evidence="7">Actin patch</location>
    </subcellularLocation>
</comment>
<keyword evidence="6 7" id="KW-0206">Cytoskeleton</keyword>
<dbReference type="Pfam" id="PF12894">
    <property type="entry name" value="ANAPC4_WD40"/>
    <property type="match status" value="1"/>
</dbReference>
<proteinExistence type="inferred from homology"/>
<dbReference type="PANTHER" id="PTHR10709:SF2">
    <property type="entry name" value="ACTIN-RELATED PROTEIN 2_3 COMPLEX SUBUNIT"/>
    <property type="match status" value="1"/>
</dbReference>
<dbReference type="GO" id="GO:0034314">
    <property type="term" value="P:Arp2/3 complex-mediated actin nucleation"/>
    <property type="evidence" value="ECO:0007669"/>
    <property type="project" value="UniProtKB-UniRule"/>
</dbReference>
<dbReference type="SMART" id="SM00320">
    <property type="entry name" value="WD40"/>
    <property type="match status" value="5"/>
</dbReference>
<dbReference type="Gene3D" id="2.130.10.10">
    <property type="entry name" value="YVTN repeat-like/Quinoprotein amine dehydrogenase"/>
    <property type="match status" value="1"/>
</dbReference>
<feature type="repeat" description="WD" evidence="8">
    <location>
        <begin position="51"/>
        <end position="83"/>
    </location>
</feature>
<evidence type="ECO:0000256" key="5">
    <source>
        <dbReference type="ARBA" id="ARBA00023203"/>
    </source>
</evidence>
<gene>
    <name evidence="11" type="ORF">CTheo_1625</name>
</gene>
<sequence>MSAPEIHQLAQVPLTSHSFSADRSQVAVCLNSNEVQIFSRSEAEWKPVDTLSEHDKMVTSIDWAPNTNRIVTCSQDRNAYVWEQKQDPQTGATVWKPTLVLLRINRAATYVRWSPKEDKFAVASGARAIAVCSFDEENNWWVAKQLKKPIRSTVLAIDWHPNNVLLASGSADMKARVFSAYIKDVDKKPAPTVWGEKLPFNTVCGEYGSPSGGWVHSVAFSPSGDLLAFASHDSTITLVNPQIGAQTIRISTLPYVTLTFTSESSIVAAGHDCQPVLFSDIGSGWGPAGSLDDITAARTPVGTRGGGAVGRLNNEAFNRFKNADSRGATGPPPIPGSSASTSGAGGELLTVHQNTITSVRPYEGGSGNVTRVSTSGKDGLLVIWDVTVKTGANIAGVTNRLGGMHLR</sequence>
<organism evidence="11 12">
    <name type="scientific">Ceratobasidium theobromae</name>
    <dbReference type="NCBI Taxonomy" id="1582974"/>
    <lineage>
        <taxon>Eukaryota</taxon>
        <taxon>Fungi</taxon>
        <taxon>Dikarya</taxon>
        <taxon>Basidiomycota</taxon>
        <taxon>Agaricomycotina</taxon>
        <taxon>Agaricomycetes</taxon>
        <taxon>Cantharellales</taxon>
        <taxon>Ceratobasidiaceae</taxon>
        <taxon>Ceratobasidium</taxon>
    </lineage>
</organism>
<evidence type="ECO:0000313" key="11">
    <source>
        <dbReference type="EMBL" id="KAB5594992.1"/>
    </source>
</evidence>
<evidence type="ECO:0000256" key="6">
    <source>
        <dbReference type="ARBA" id="ARBA00023212"/>
    </source>
</evidence>
<feature type="region of interest" description="Disordered" evidence="9">
    <location>
        <begin position="322"/>
        <end position="345"/>
    </location>
</feature>
<dbReference type="SUPFAM" id="SSF50978">
    <property type="entry name" value="WD40 repeat-like"/>
    <property type="match status" value="1"/>
</dbReference>
<protein>
    <recommendedName>
        <fullName evidence="7">Actin-related protein 2/3 complex subunit</fullName>
    </recommendedName>
</protein>
<evidence type="ECO:0000256" key="2">
    <source>
        <dbReference type="ARBA" id="ARBA00022490"/>
    </source>
</evidence>
<comment type="similarity">
    <text evidence="1 7">Belongs to the WD repeat ARPC1 family.</text>
</comment>
<evidence type="ECO:0000256" key="7">
    <source>
        <dbReference type="PIRNR" id="PIRNR038093"/>
    </source>
</evidence>
<comment type="function">
    <text evidence="7">Functions as component of the Arp2/3 complex which is involved in regulation of actin polymerization and together with an activating nucleation-promoting factor (NPF) mediates the formation of branched actin networks.</text>
</comment>
<dbReference type="InterPro" id="IPR001680">
    <property type="entry name" value="WD40_rpt"/>
</dbReference>
<evidence type="ECO:0000256" key="3">
    <source>
        <dbReference type="ARBA" id="ARBA00022574"/>
    </source>
</evidence>
<evidence type="ECO:0000313" key="12">
    <source>
        <dbReference type="Proteomes" id="UP000383932"/>
    </source>
</evidence>
<dbReference type="InterPro" id="IPR015943">
    <property type="entry name" value="WD40/YVTN_repeat-like_dom_sf"/>
</dbReference>
<keyword evidence="2 7" id="KW-0963">Cytoplasm</keyword>
<dbReference type="PANTHER" id="PTHR10709">
    <property type="entry name" value="ACTIN-RELATED PROTEIN 2/3 COMPLEX SUBUNIT 1"/>
    <property type="match status" value="1"/>
</dbReference>
<dbReference type="GO" id="GO:0030479">
    <property type="term" value="C:actin cortical patch"/>
    <property type="evidence" value="ECO:0007669"/>
    <property type="project" value="UniProtKB-SubCell"/>
</dbReference>
<reference evidence="11 12" key="1">
    <citation type="journal article" date="2019" name="Fungal Biol. Biotechnol.">
        <title>Draft genome sequence of fastidious pathogen Ceratobasidium theobromae, which causes vascular-streak dieback in Theobroma cacao.</title>
        <authorList>
            <person name="Ali S.S."/>
            <person name="Asman A."/>
            <person name="Shao J."/>
            <person name="Firmansyah A.P."/>
            <person name="Susilo A.W."/>
            <person name="Rosmana A."/>
            <person name="McMahon P."/>
            <person name="Junaid M."/>
            <person name="Guest D."/>
            <person name="Kheng T.Y."/>
            <person name="Meinhardt L.W."/>
            <person name="Bailey B.A."/>
        </authorList>
    </citation>
    <scope>NUCLEOTIDE SEQUENCE [LARGE SCALE GENOMIC DNA]</scope>
    <source>
        <strain evidence="11 12">CT2</strain>
    </source>
</reference>
<evidence type="ECO:0000256" key="8">
    <source>
        <dbReference type="PROSITE-ProRule" id="PRU00221"/>
    </source>
</evidence>
<keyword evidence="3 8" id="KW-0853">WD repeat</keyword>
<dbReference type="InterPro" id="IPR024977">
    <property type="entry name" value="Apc4-like_WD40_dom"/>
</dbReference>
<feature type="domain" description="Anaphase-promoting complex subunit 4-like WD40" evidence="10">
    <location>
        <begin position="112"/>
        <end position="183"/>
    </location>
</feature>
<dbReference type="GO" id="GO:0005885">
    <property type="term" value="C:Arp2/3 protein complex"/>
    <property type="evidence" value="ECO:0007669"/>
    <property type="project" value="UniProtKB-UniRule"/>
</dbReference>
<dbReference type="PIRSF" id="PIRSF038093">
    <property type="entry name" value="ARP2/3_su1"/>
    <property type="match status" value="1"/>
</dbReference>
<evidence type="ECO:0000256" key="4">
    <source>
        <dbReference type="ARBA" id="ARBA00022737"/>
    </source>
</evidence>
<evidence type="ECO:0000256" key="9">
    <source>
        <dbReference type="SAM" id="MobiDB-lite"/>
    </source>
</evidence>
<evidence type="ECO:0000259" key="10">
    <source>
        <dbReference type="Pfam" id="PF12894"/>
    </source>
</evidence>
<name>A0A5N5QTB4_9AGAM</name>
<dbReference type="Pfam" id="PF00400">
    <property type="entry name" value="WD40"/>
    <property type="match status" value="2"/>
</dbReference>
<dbReference type="Proteomes" id="UP000383932">
    <property type="component" value="Unassembled WGS sequence"/>
</dbReference>
<dbReference type="OrthoDB" id="406844at2759"/>
<dbReference type="GO" id="GO:0051015">
    <property type="term" value="F:actin filament binding"/>
    <property type="evidence" value="ECO:0007669"/>
    <property type="project" value="TreeGrafter"/>
</dbReference>
<comment type="caution">
    <text evidence="11">The sequence shown here is derived from an EMBL/GenBank/DDBJ whole genome shotgun (WGS) entry which is preliminary data.</text>
</comment>
<dbReference type="EMBL" id="SSOP01000014">
    <property type="protein sequence ID" value="KAB5594992.1"/>
    <property type="molecule type" value="Genomic_DNA"/>
</dbReference>
<keyword evidence="4" id="KW-0677">Repeat</keyword>
<keyword evidence="5 7" id="KW-0009">Actin-binding</keyword>
<accession>A0A5N5QTB4</accession>
<dbReference type="InterPro" id="IPR036322">
    <property type="entry name" value="WD40_repeat_dom_sf"/>
</dbReference>
<keyword evidence="12" id="KW-1185">Reference proteome</keyword>
<evidence type="ECO:0000256" key="1">
    <source>
        <dbReference type="ARBA" id="ARBA00006260"/>
    </source>
</evidence>
<dbReference type="PROSITE" id="PS50294">
    <property type="entry name" value="WD_REPEATS_REGION"/>
    <property type="match status" value="1"/>
</dbReference>
<dbReference type="AlphaFoldDB" id="A0A5N5QTB4"/>
<dbReference type="InterPro" id="IPR017383">
    <property type="entry name" value="ARPC1"/>
</dbReference>